<reference evidence="3" key="2">
    <citation type="submission" date="2015-01" db="EMBL/GenBank/DDBJ databases">
        <title>Evolutionary Origins and Diversification of the Mycorrhizal Mutualists.</title>
        <authorList>
            <consortium name="DOE Joint Genome Institute"/>
            <consortium name="Mycorrhizal Genomics Consortium"/>
            <person name="Kohler A."/>
            <person name="Kuo A."/>
            <person name="Nagy L.G."/>
            <person name="Floudas D."/>
            <person name="Copeland A."/>
            <person name="Barry K.W."/>
            <person name="Cichocki N."/>
            <person name="Veneault-Fourrey C."/>
            <person name="LaButti K."/>
            <person name="Lindquist E.A."/>
            <person name="Lipzen A."/>
            <person name="Lundell T."/>
            <person name="Morin E."/>
            <person name="Murat C."/>
            <person name="Riley R."/>
            <person name="Ohm R."/>
            <person name="Sun H."/>
            <person name="Tunlid A."/>
            <person name="Henrissat B."/>
            <person name="Grigoriev I.V."/>
            <person name="Hibbett D.S."/>
            <person name="Martin F."/>
        </authorList>
    </citation>
    <scope>NUCLEOTIDE SEQUENCE [LARGE SCALE GENOMIC DNA]</scope>
    <source>
        <strain evidence="3">LaAM-08-1</strain>
    </source>
</reference>
<dbReference type="STRING" id="1095629.A0A0C9YBV5"/>
<dbReference type="GO" id="GO:0016872">
    <property type="term" value="F:intramolecular lyase activity"/>
    <property type="evidence" value="ECO:0007669"/>
    <property type="project" value="InterPro"/>
</dbReference>
<gene>
    <name evidence="2" type="ORF">K443DRAFT_675136</name>
</gene>
<evidence type="ECO:0000259" key="1">
    <source>
        <dbReference type="Pfam" id="PF16035"/>
    </source>
</evidence>
<reference evidence="2 3" key="1">
    <citation type="submission" date="2014-04" db="EMBL/GenBank/DDBJ databases">
        <authorList>
            <consortium name="DOE Joint Genome Institute"/>
            <person name="Kuo A."/>
            <person name="Kohler A."/>
            <person name="Nagy L.G."/>
            <person name="Floudas D."/>
            <person name="Copeland A."/>
            <person name="Barry K.W."/>
            <person name="Cichocki N."/>
            <person name="Veneault-Fourrey C."/>
            <person name="LaButti K."/>
            <person name="Lindquist E.A."/>
            <person name="Lipzen A."/>
            <person name="Lundell T."/>
            <person name="Morin E."/>
            <person name="Murat C."/>
            <person name="Sun H."/>
            <person name="Tunlid A."/>
            <person name="Henrissat B."/>
            <person name="Grigoriev I.V."/>
            <person name="Hibbett D.S."/>
            <person name="Martin F."/>
            <person name="Nordberg H.P."/>
            <person name="Cantor M.N."/>
            <person name="Hua S.X."/>
        </authorList>
    </citation>
    <scope>NUCLEOTIDE SEQUENCE [LARGE SCALE GENOMIC DNA]</scope>
    <source>
        <strain evidence="2 3">LaAM-08-1</strain>
    </source>
</reference>
<dbReference type="HOGENOM" id="CLU_038840_2_0_1"/>
<dbReference type="Proteomes" id="UP000054477">
    <property type="component" value="Unassembled WGS sequence"/>
</dbReference>
<dbReference type="InterPro" id="IPR036298">
    <property type="entry name" value="Chalcone_isomerase_sf"/>
</dbReference>
<proteinExistence type="predicted"/>
<dbReference type="InterPro" id="IPR016088">
    <property type="entry name" value="Chalcone_isomerase_3-sand"/>
</dbReference>
<sequence>MFLQALLSRCRPAKPLRISPHRFASFLFPRPQARHQPRLLLWGTAISLATYLTFSPRTVHLDADSQSFPEPSSEDSAVDPATSISFPKTMRVSSKINLPPLSLIGLGVRTVSFLNIKVYSIGFYADLDNPDLMVPKDLSPEEKIKYIVRNTACVIRIVPTRSTSYTHLRDAFMRALQARLVKGKQEGTLTEDDAQSAASPMRKLKSLFPNSPLTKHTPLDVFLSPPTLGRPRALVFRDLGAIEHDWVATELVLNYFEGAVPSPALKKSVIEKLETFGTK</sequence>
<name>A0A0C9YBV5_9AGAR</name>
<protein>
    <recommendedName>
        <fullName evidence="1">Chalcone isomerase domain-containing protein</fullName>
    </recommendedName>
</protein>
<dbReference type="InterPro" id="IPR016087">
    <property type="entry name" value="Chalcone_isomerase"/>
</dbReference>
<accession>A0A0C9YBV5</accession>
<dbReference type="PANTHER" id="PTHR47284">
    <property type="entry name" value="FATTY-ACID-BINDING PROTEIN 2"/>
    <property type="match status" value="1"/>
</dbReference>
<dbReference type="OrthoDB" id="18193at2759"/>
<feature type="domain" description="Chalcone isomerase" evidence="1">
    <location>
        <begin position="149"/>
        <end position="270"/>
    </location>
</feature>
<dbReference type="Gene3D" id="3.50.70.10">
    <property type="match status" value="1"/>
</dbReference>
<dbReference type="Pfam" id="PF16035">
    <property type="entry name" value="Chalcone_2"/>
    <property type="match status" value="2"/>
</dbReference>
<dbReference type="SUPFAM" id="SSF54626">
    <property type="entry name" value="Chalcone isomerase"/>
    <property type="match status" value="1"/>
</dbReference>
<dbReference type="PANTHER" id="PTHR47284:SF3">
    <property type="entry name" value="FATTY-ACID-BINDING PROTEIN 2"/>
    <property type="match status" value="1"/>
</dbReference>
<dbReference type="AlphaFoldDB" id="A0A0C9YBV5"/>
<evidence type="ECO:0000313" key="2">
    <source>
        <dbReference type="EMBL" id="KIK05578.1"/>
    </source>
</evidence>
<evidence type="ECO:0000313" key="3">
    <source>
        <dbReference type="Proteomes" id="UP000054477"/>
    </source>
</evidence>
<keyword evidence="3" id="KW-1185">Reference proteome</keyword>
<organism evidence="2 3">
    <name type="scientific">Laccaria amethystina LaAM-08-1</name>
    <dbReference type="NCBI Taxonomy" id="1095629"/>
    <lineage>
        <taxon>Eukaryota</taxon>
        <taxon>Fungi</taxon>
        <taxon>Dikarya</taxon>
        <taxon>Basidiomycota</taxon>
        <taxon>Agaricomycotina</taxon>
        <taxon>Agaricomycetes</taxon>
        <taxon>Agaricomycetidae</taxon>
        <taxon>Agaricales</taxon>
        <taxon>Agaricineae</taxon>
        <taxon>Hydnangiaceae</taxon>
        <taxon>Laccaria</taxon>
    </lineage>
</organism>
<dbReference type="EMBL" id="KN838559">
    <property type="protein sequence ID" value="KIK05578.1"/>
    <property type="molecule type" value="Genomic_DNA"/>
</dbReference>
<feature type="domain" description="Chalcone isomerase" evidence="1">
    <location>
        <begin position="101"/>
        <end position="128"/>
    </location>
</feature>